<feature type="domain" description="FAD/NAD(P)-binding" evidence="12">
    <location>
        <begin position="7"/>
        <end position="343"/>
    </location>
</feature>
<dbReference type="GO" id="GO:0046983">
    <property type="term" value="F:protein dimerization activity"/>
    <property type="evidence" value="ECO:0007669"/>
    <property type="project" value="InterPro"/>
</dbReference>
<evidence type="ECO:0000256" key="5">
    <source>
        <dbReference type="ARBA" id="ARBA00022703"/>
    </source>
</evidence>
<evidence type="ECO:0000313" key="14">
    <source>
        <dbReference type="EMBL" id="CAH2264642.1"/>
    </source>
</evidence>
<comment type="similarity">
    <text evidence="3">Belongs to the FAD-dependent oxidoreductase family.</text>
</comment>
<dbReference type="EMBL" id="CAKXAJ010026258">
    <property type="protein sequence ID" value="CAH2264642.1"/>
    <property type="molecule type" value="Genomic_DNA"/>
</dbReference>
<keyword evidence="5" id="KW-0053">Apoptosis</keyword>
<gene>
    <name evidence="14" type="primary">jg6250</name>
    <name evidence="14" type="ORF">PAEG_LOCUS24656</name>
</gene>
<dbReference type="OrthoDB" id="6029at2759"/>
<protein>
    <submittedName>
        <fullName evidence="14">Jg6250 protein</fullName>
    </submittedName>
</protein>
<dbReference type="Gene3D" id="3.50.50.60">
    <property type="entry name" value="FAD/NAD(P)-binding domain"/>
    <property type="match status" value="2"/>
</dbReference>
<dbReference type="SUPFAM" id="SSF55424">
    <property type="entry name" value="FAD/NAD-linked reductases, dimerisation (C-terminal) domain"/>
    <property type="match status" value="1"/>
</dbReference>
<reference evidence="14" key="1">
    <citation type="submission" date="2022-03" db="EMBL/GenBank/DDBJ databases">
        <authorList>
            <person name="Lindestad O."/>
        </authorList>
    </citation>
    <scope>NUCLEOTIDE SEQUENCE</scope>
</reference>
<dbReference type="Gene3D" id="3.30.390.30">
    <property type="match status" value="1"/>
</dbReference>
<dbReference type="InterPro" id="IPR023753">
    <property type="entry name" value="FAD/NAD-binding_dom"/>
</dbReference>
<dbReference type="PANTHER" id="PTHR43557:SF4">
    <property type="entry name" value="APOPTOSIS-INDUCING FACTOR 1, MITOCHONDRIAL"/>
    <property type="match status" value="1"/>
</dbReference>
<dbReference type="GO" id="GO:0033108">
    <property type="term" value="P:mitochondrial respiratory chain complex assembly"/>
    <property type="evidence" value="ECO:0007669"/>
    <property type="project" value="TreeGrafter"/>
</dbReference>
<dbReference type="InterPro" id="IPR029324">
    <property type="entry name" value="AIF_C"/>
</dbReference>
<comment type="cofactor">
    <cofactor evidence="1">
        <name>FAD</name>
        <dbReference type="ChEBI" id="CHEBI:57692"/>
    </cofactor>
</comment>
<sequence>MMVIVNFQVFIISKEDCLPYSRPPMSKHMWWNADPPEMKKLNYVEQLKRKTMYYADCQSFMDPIKFYRKKTGPALSVATGWCVLRVDADDHVAWIKTMCGEQPMYYERCLIAVGELKGSLVKLCMLTNTDGAKPKNLNIFKSAPKFVRERVQTLRTVRDLELAYRKVKAAKHVVILGGGFLGSELSWYLGRMKKEVDHHGEQKEESIEFVQMLKDKGILAGILPEYLSEWAAEKIKCEGVTIMPKTQIYDAFKSADGRLELTLSNGSSLVTDYVLVAMGTQPREELAEQSFLELDSVNGGFLVNTELEARTHLYVAGDAASLYSQWKDTRLRMEHYGNAQEQGYVAGANMTGYWVPSNMEPHFCFRLGDSLDVEGVGEVGACMPTVALFKPCADDSKPQASGDGQGDMPCFKKADEYKNRYKRGMVFYLRDETIVGLVFWNLPPVDDRYEVATEILRARPSYKDINLIAELFGFPETKCDYLNEAEMVEPGPCLKK</sequence>
<dbReference type="InterPro" id="IPR050446">
    <property type="entry name" value="FAD-oxidoreductase/Apoptosis"/>
</dbReference>
<comment type="catalytic activity">
    <reaction evidence="11">
        <text>A + NADH + H(+) = AH2 + NAD(+)</text>
        <dbReference type="Rhea" id="RHEA:11356"/>
        <dbReference type="ChEBI" id="CHEBI:13193"/>
        <dbReference type="ChEBI" id="CHEBI:15378"/>
        <dbReference type="ChEBI" id="CHEBI:17499"/>
        <dbReference type="ChEBI" id="CHEBI:57540"/>
        <dbReference type="ChEBI" id="CHEBI:57945"/>
    </reaction>
</comment>
<keyword evidence="6" id="KW-0274">FAD</keyword>
<evidence type="ECO:0000256" key="2">
    <source>
        <dbReference type="ARBA" id="ARBA00004173"/>
    </source>
</evidence>
<evidence type="ECO:0000256" key="6">
    <source>
        <dbReference type="ARBA" id="ARBA00022827"/>
    </source>
</evidence>
<evidence type="ECO:0000256" key="3">
    <source>
        <dbReference type="ARBA" id="ARBA00006442"/>
    </source>
</evidence>
<comment type="caution">
    <text evidence="14">The sequence shown here is derived from an EMBL/GenBank/DDBJ whole genome shotgun (WGS) entry which is preliminary data.</text>
</comment>
<name>A0A8S4SBN3_9NEOP</name>
<accession>A0A8S4SBN3</accession>
<keyword evidence="9" id="KW-0520">NAD</keyword>
<dbReference type="SUPFAM" id="SSF51905">
    <property type="entry name" value="FAD/NAD(P)-binding domain"/>
    <property type="match status" value="2"/>
</dbReference>
<dbReference type="Pfam" id="PF14721">
    <property type="entry name" value="AIF_C"/>
    <property type="match status" value="1"/>
</dbReference>
<evidence type="ECO:0000256" key="1">
    <source>
        <dbReference type="ARBA" id="ARBA00001974"/>
    </source>
</evidence>
<evidence type="ECO:0000256" key="8">
    <source>
        <dbReference type="ARBA" id="ARBA00023002"/>
    </source>
</evidence>
<dbReference type="GO" id="GO:0016174">
    <property type="term" value="F:NAD(P)H oxidase H2O2-forming activity"/>
    <property type="evidence" value="ECO:0007669"/>
    <property type="project" value="TreeGrafter"/>
</dbReference>
<evidence type="ECO:0000259" key="12">
    <source>
        <dbReference type="Pfam" id="PF07992"/>
    </source>
</evidence>
<evidence type="ECO:0000256" key="4">
    <source>
        <dbReference type="ARBA" id="ARBA00022630"/>
    </source>
</evidence>
<dbReference type="InterPro" id="IPR016156">
    <property type="entry name" value="FAD/NAD-linked_Rdtase_dimer_sf"/>
</dbReference>
<dbReference type="InterPro" id="IPR036188">
    <property type="entry name" value="FAD/NAD-bd_sf"/>
</dbReference>
<dbReference type="PRINTS" id="PR00411">
    <property type="entry name" value="PNDRDTASEI"/>
</dbReference>
<dbReference type="SMART" id="SM01353">
    <property type="entry name" value="AIF_C"/>
    <property type="match status" value="1"/>
</dbReference>
<dbReference type="GO" id="GO:0071949">
    <property type="term" value="F:FAD binding"/>
    <property type="evidence" value="ECO:0007669"/>
    <property type="project" value="TreeGrafter"/>
</dbReference>
<evidence type="ECO:0000256" key="11">
    <source>
        <dbReference type="ARBA" id="ARBA00047786"/>
    </source>
</evidence>
<dbReference type="GO" id="GO:0005739">
    <property type="term" value="C:mitochondrion"/>
    <property type="evidence" value="ECO:0007669"/>
    <property type="project" value="UniProtKB-SubCell"/>
</dbReference>
<proteinExistence type="inferred from homology"/>
<keyword evidence="8" id="KW-0560">Oxidoreductase</keyword>
<evidence type="ECO:0000256" key="7">
    <source>
        <dbReference type="ARBA" id="ARBA00022946"/>
    </source>
</evidence>
<evidence type="ECO:0000313" key="15">
    <source>
        <dbReference type="Proteomes" id="UP000838756"/>
    </source>
</evidence>
<dbReference type="AlphaFoldDB" id="A0A8S4SBN3"/>
<evidence type="ECO:0000259" key="13">
    <source>
        <dbReference type="Pfam" id="PF14721"/>
    </source>
</evidence>
<comment type="subcellular location">
    <subcellularLocation>
        <location evidence="2">Mitochondrion</location>
    </subcellularLocation>
</comment>
<evidence type="ECO:0000256" key="9">
    <source>
        <dbReference type="ARBA" id="ARBA00023027"/>
    </source>
</evidence>
<dbReference type="Proteomes" id="UP000838756">
    <property type="component" value="Unassembled WGS sequence"/>
</dbReference>
<keyword evidence="15" id="KW-1185">Reference proteome</keyword>
<evidence type="ECO:0000256" key="10">
    <source>
        <dbReference type="ARBA" id="ARBA00023128"/>
    </source>
</evidence>
<keyword evidence="7" id="KW-0809">Transit peptide</keyword>
<keyword evidence="10" id="KW-0496">Mitochondrion</keyword>
<dbReference type="PANTHER" id="PTHR43557">
    <property type="entry name" value="APOPTOSIS-INDUCING FACTOR 1"/>
    <property type="match status" value="1"/>
</dbReference>
<organism evidence="14 15">
    <name type="scientific">Pararge aegeria aegeria</name>
    <dbReference type="NCBI Taxonomy" id="348720"/>
    <lineage>
        <taxon>Eukaryota</taxon>
        <taxon>Metazoa</taxon>
        <taxon>Ecdysozoa</taxon>
        <taxon>Arthropoda</taxon>
        <taxon>Hexapoda</taxon>
        <taxon>Insecta</taxon>
        <taxon>Pterygota</taxon>
        <taxon>Neoptera</taxon>
        <taxon>Endopterygota</taxon>
        <taxon>Lepidoptera</taxon>
        <taxon>Glossata</taxon>
        <taxon>Ditrysia</taxon>
        <taxon>Papilionoidea</taxon>
        <taxon>Nymphalidae</taxon>
        <taxon>Satyrinae</taxon>
        <taxon>Satyrini</taxon>
        <taxon>Parargina</taxon>
        <taxon>Pararge</taxon>
    </lineage>
</organism>
<dbReference type="GO" id="GO:0006915">
    <property type="term" value="P:apoptotic process"/>
    <property type="evidence" value="ECO:0007669"/>
    <property type="project" value="UniProtKB-KW"/>
</dbReference>
<keyword evidence="4" id="KW-0285">Flavoprotein</keyword>
<dbReference type="Pfam" id="PF07992">
    <property type="entry name" value="Pyr_redox_2"/>
    <property type="match status" value="1"/>
</dbReference>
<feature type="domain" description="Mitochondrial apoptosis-inducing factor C-terminal" evidence="13">
    <location>
        <begin position="346"/>
        <end position="456"/>
    </location>
</feature>